<dbReference type="eggNOG" id="KOG2603">
    <property type="taxonomic scope" value="Eukaryota"/>
</dbReference>
<feature type="chain" id="PRO_5003410863" description="Dolichyl-diphosphooligosaccharide--protein glycosyltransferase subunit OST6" evidence="6">
    <location>
        <begin position="22"/>
        <end position="325"/>
    </location>
</feature>
<dbReference type="STRING" id="1064592.G0VJA0"/>
<dbReference type="EMBL" id="HE576759">
    <property type="protein sequence ID" value="CCC71579.1"/>
    <property type="molecule type" value="Genomic_DNA"/>
</dbReference>
<dbReference type="GO" id="GO:0018279">
    <property type="term" value="P:protein N-linked glycosylation via asparagine"/>
    <property type="evidence" value="ECO:0007669"/>
    <property type="project" value="TreeGrafter"/>
</dbReference>
<dbReference type="GO" id="GO:0008250">
    <property type="term" value="C:oligosaccharyltransferase complex"/>
    <property type="evidence" value="ECO:0007669"/>
    <property type="project" value="EnsemblFungi"/>
</dbReference>
<dbReference type="HOGENOM" id="CLU_052855_2_1_1"/>
<dbReference type="Proteomes" id="UP000001640">
    <property type="component" value="Chromosome 8"/>
</dbReference>
<dbReference type="PANTHER" id="PTHR12692">
    <property type="entry name" value="DOLICHYL-DIPHOSPHOOLIGOSACCHARIDE--PROTEIN GLYCOSYLTRANSFERASE-RELATED"/>
    <property type="match status" value="1"/>
</dbReference>
<evidence type="ECO:0000256" key="4">
    <source>
        <dbReference type="ARBA" id="ARBA00023136"/>
    </source>
</evidence>
<keyword evidence="2 5" id="KW-0812">Transmembrane</keyword>
<feature type="transmembrane region" description="Helical" evidence="5">
    <location>
        <begin position="208"/>
        <end position="227"/>
    </location>
</feature>
<feature type="transmembrane region" description="Helical" evidence="5">
    <location>
        <begin position="292"/>
        <end position="311"/>
    </location>
</feature>
<keyword evidence="8" id="KW-1185">Reference proteome</keyword>
<proteinExistence type="predicted"/>
<gene>
    <name evidence="7" type="primary">NCAS0H02690</name>
    <name evidence="7" type="ordered locus">NCAS_0H02690</name>
</gene>
<evidence type="ECO:0000256" key="5">
    <source>
        <dbReference type="SAM" id="Phobius"/>
    </source>
</evidence>
<reference evidence="7 8" key="1">
    <citation type="journal article" date="2011" name="Proc. Natl. Acad. Sci. U.S.A.">
        <title>Evolutionary erosion of yeast sex chromosomes by mating-type switching accidents.</title>
        <authorList>
            <person name="Gordon J.L."/>
            <person name="Armisen D."/>
            <person name="Proux-Wera E."/>
            <person name="Oheigeartaigh S.S."/>
            <person name="Byrne K.P."/>
            <person name="Wolfe K.H."/>
        </authorList>
    </citation>
    <scope>NUCLEOTIDE SEQUENCE [LARGE SCALE GENOMIC DNA]</scope>
    <source>
        <strain evidence="8">ATCC 76901 / BCRC 22586 / CBS 4309 / NBRC 1992 / NRRL Y-12630</strain>
    </source>
</reference>
<feature type="transmembrane region" description="Helical" evidence="5">
    <location>
        <begin position="257"/>
        <end position="280"/>
    </location>
</feature>
<feature type="transmembrane region" description="Helical" evidence="5">
    <location>
        <begin position="182"/>
        <end position="201"/>
    </location>
</feature>
<dbReference type="InParanoid" id="G0VJA0"/>
<dbReference type="Gene3D" id="3.40.30.10">
    <property type="entry name" value="Glutaredoxin"/>
    <property type="match status" value="1"/>
</dbReference>
<evidence type="ECO:0000256" key="2">
    <source>
        <dbReference type="ARBA" id="ARBA00022692"/>
    </source>
</evidence>
<dbReference type="PANTHER" id="PTHR12692:SF3">
    <property type="entry name" value="DOLICHYL-DIPHOSPHOOLIGOSACCHARIDE--PROTEIN GLYCOSYLTRANSFERASE SUBUNIT OST6"/>
    <property type="match status" value="1"/>
</dbReference>
<evidence type="ECO:0000256" key="6">
    <source>
        <dbReference type="SAM" id="SignalP"/>
    </source>
</evidence>
<protein>
    <recommendedName>
        <fullName evidence="9">Dolichyl-diphosphooligosaccharide--protein glycosyltransferase subunit OST6</fullName>
    </recommendedName>
</protein>
<name>G0VJA0_NAUCA</name>
<dbReference type="InterPro" id="IPR021149">
    <property type="entry name" value="OligosaccharylTrfase_OST3/OST6"/>
</dbReference>
<evidence type="ECO:0000313" key="8">
    <source>
        <dbReference type="Proteomes" id="UP000001640"/>
    </source>
</evidence>
<dbReference type="AlphaFoldDB" id="G0VJA0"/>
<reference key="2">
    <citation type="submission" date="2011-08" db="EMBL/GenBank/DDBJ databases">
        <title>Genome sequence of Naumovozyma castellii.</title>
        <authorList>
            <person name="Gordon J.L."/>
            <person name="Armisen D."/>
            <person name="Proux-Wera E."/>
            <person name="OhEigeartaigh S.S."/>
            <person name="Byrne K.P."/>
            <person name="Wolfe K.H."/>
        </authorList>
    </citation>
    <scope>NUCLEOTIDE SEQUENCE</scope>
    <source>
        <strain>Type strain:CBS 4309</strain>
    </source>
</reference>
<dbReference type="KEGG" id="ncs:NCAS_0H02690"/>
<dbReference type="OMA" id="WQFGIEI"/>
<keyword evidence="4 5" id="KW-0472">Membrane</keyword>
<dbReference type="GO" id="GO:0015035">
    <property type="term" value="F:protein-disulfide reductase activity"/>
    <property type="evidence" value="ECO:0007669"/>
    <property type="project" value="EnsemblFungi"/>
</dbReference>
<evidence type="ECO:0000256" key="1">
    <source>
        <dbReference type="ARBA" id="ARBA00004141"/>
    </source>
</evidence>
<accession>G0VJA0</accession>
<sequence>MKFKFNSLLLVLLQLLQVVYSLTQKEVLLSLRDEDGIIKITDENYGLFRTGVADFYNVLYVTMSQSNTAGQVCEMCFDFEKTLRKVTSSILKQEPDANVLFFIADVSDMSLIVDDLKLTNVPHLVVYPPPTPDQEFSWSTSPFYQYELNVDNANDVMQFGDYLAKILRIYLRIQANFDYNEFVTYFVGFMAVFIIFKKLILPLITNKWKSFCILVAFIILLPSITGYKFTEMNAIALIARDKDDKIMFFSGGMGWQFGIEVFTVSLMYIVMAGLVIALILSPRLKVLNTNTGAFLSVVLGSCLLYMFSYYLSCFKIKNPYYPYTY</sequence>
<organism evidence="7 8">
    <name type="scientific">Naumovozyma castellii</name>
    <name type="common">Yeast</name>
    <name type="synonym">Saccharomyces castellii</name>
    <dbReference type="NCBI Taxonomy" id="27288"/>
    <lineage>
        <taxon>Eukaryota</taxon>
        <taxon>Fungi</taxon>
        <taxon>Dikarya</taxon>
        <taxon>Ascomycota</taxon>
        <taxon>Saccharomycotina</taxon>
        <taxon>Saccharomycetes</taxon>
        <taxon>Saccharomycetales</taxon>
        <taxon>Saccharomycetaceae</taxon>
        <taxon>Naumovozyma</taxon>
    </lineage>
</organism>
<evidence type="ECO:0000313" key="7">
    <source>
        <dbReference type="EMBL" id="CCC71579.1"/>
    </source>
</evidence>
<keyword evidence="6" id="KW-0732">Signal</keyword>
<dbReference type="RefSeq" id="XP_003677926.1">
    <property type="nucleotide sequence ID" value="XM_003677878.1"/>
</dbReference>
<keyword evidence="3 5" id="KW-1133">Transmembrane helix</keyword>
<feature type="signal peptide" evidence="6">
    <location>
        <begin position="1"/>
        <end position="21"/>
    </location>
</feature>
<evidence type="ECO:0008006" key="9">
    <source>
        <dbReference type="Google" id="ProtNLM"/>
    </source>
</evidence>
<comment type="subcellular location">
    <subcellularLocation>
        <location evidence="1">Membrane</location>
        <topology evidence="1">Multi-pass membrane protein</topology>
    </subcellularLocation>
</comment>
<dbReference type="OrthoDB" id="67566at2759"/>
<evidence type="ECO:0000256" key="3">
    <source>
        <dbReference type="ARBA" id="ARBA00022989"/>
    </source>
</evidence>
<dbReference type="GeneID" id="96905256"/>
<dbReference type="Pfam" id="PF04756">
    <property type="entry name" value="OST3_OST6"/>
    <property type="match status" value="1"/>
</dbReference>
<dbReference type="FunCoup" id="G0VJA0">
    <property type="interactions" value="144"/>
</dbReference>